<keyword evidence="8 12" id="KW-0238">DNA-binding</keyword>
<evidence type="ECO:0000256" key="1">
    <source>
        <dbReference type="ARBA" id="ARBA00007484"/>
    </source>
</evidence>
<keyword evidence="11 12" id="KW-0742">SOS response</keyword>
<comment type="subunit">
    <text evidence="12">Homodimer.</text>
</comment>
<evidence type="ECO:0000313" key="17">
    <source>
        <dbReference type="Proteomes" id="UP001499987"/>
    </source>
</evidence>
<dbReference type="InterPro" id="IPR006199">
    <property type="entry name" value="LexA_DNA-bd_dom"/>
</dbReference>
<evidence type="ECO:0000256" key="5">
    <source>
        <dbReference type="ARBA" id="ARBA00022801"/>
    </source>
</evidence>
<evidence type="ECO:0000256" key="12">
    <source>
        <dbReference type="HAMAP-Rule" id="MF_00015"/>
    </source>
</evidence>
<keyword evidence="9 12" id="KW-0804">Transcription</keyword>
<evidence type="ECO:0000256" key="2">
    <source>
        <dbReference type="ARBA" id="ARBA00022491"/>
    </source>
</evidence>
<dbReference type="InterPro" id="IPR039418">
    <property type="entry name" value="LexA-like"/>
</dbReference>
<dbReference type="Proteomes" id="UP001499987">
    <property type="component" value="Unassembled WGS sequence"/>
</dbReference>
<feature type="active site" description="For autocatalytic cleavage activity" evidence="12">
    <location>
        <position position="142"/>
    </location>
</feature>
<organism evidence="16 17">
    <name type="scientific">Kitasatospora arboriphila</name>
    <dbReference type="NCBI Taxonomy" id="258052"/>
    <lineage>
        <taxon>Bacteria</taxon>
        <taxon>Bacillati</taxon>
        <taxon>Actinomycetota</taxon>
        <taxon>Actinomycetes</taxon>
        <taxon>Kitasatosporales</taxon>
        <taxon>Streptomycetaceae</taxon>
        <taxon>Kitasatospora</taxon>
    </lineage>
</organism>
<evidence type="ECO:0000256" key="9">
    <source>
        <dbReference type="ARBA" id="ARBA00023163"/>
    </source>
</evidence>
<dbReference type="InterPro" id="IPR015927">
    <property type="entry name" value="Peptidase_S24_S26A/B/C"/>
</dbReference>
<dbReference type="SUPFAM" id="SSF46785">
    <property type="entry name" value="Winged helix' DNA-binding domain"/>
    <property type="match status" value="1"/>
</dbReference>
<dbReference type="Pfam" id="PF00717">
    <property type="entry name" value="Peptidase_S24"/>
    <property type="match status" value="1"/>
</dbReference>
<comment type="similarity">
    <text evidence="1 12 13">Belongs to the peptidase S24 family.</text>
</comment>
<keyword evidence="6 12" id="KW-0068">Autocatalytic cleavage</keyword>
<dbReference type="NCBIfam" id="TIGR00498">
    <property type="entry name" value="lexA"/>
    <property type="match status" value="1"/>
</dbReference>
<dbReference type="PRINTS" id="PR00726">
    <property type="entry name" value="LEXASERPTASE"/>
</dbReference>
<feature type="site" description="Cleavage; by autolysis" evidence="12">
    <location>
        <begin position="107"/>
        <end position="108"/>
    </location>
</feature>
<evidence type="ECO:0000259" key="14">
    <source>
        <dbReference type="Pfam" id="PF00717"/>
    </source>
</evidence>
<reference evidence="17" key="1">
    <citation type="journal article" date="2019" name="Int. J. Syst. Evol. Microbiol.">
        <title>The Global Catalogue of Microorganisms (GCM) 10K type strain sequencing project: providing services to taxonomists for standard genome sequencing and annotation.</title>
        <authorList>
            <consortium name="The Broad Institute Genomics Platform"/>
            <consortium name="The Broad Institute Genome Sequencing Center for Infectious Disease"/>
            <person name="Wu L."/>
            <person name="Ma J."/>
        </authorList>
    </citation>
    <scope>NUCLEOTIDE SEQUENCE [LARGE SCALE GENOMIC DNA]</scope>
    <source>
        <strain evidence="17">JCM 13002</strain>
    </source>
</reference>
<keyword evidence="3 12" id="KW-0235">DNA replication</keyword>
<dbReference type="Gene3D" id="1.10.10.10">
    <property type="entry name" value="Winged helix-like DNA-binding domain superfamily/Winged helix DNA-binding domain"/>
    <property type="match status" value="1"/>
</dbReference>
<dbReference type="PANTHER" id="PTHR33516">
    <property type="entry name" value="LEXA REPRESSOR"/>
    <property type="match status" value="1"/>
</dbReference>
<dbReference type="InterPro" id="IPR006197">
    <property type="entry name" value="Peptidase_S24_LexA"/>
</dbReference>
<protein>
    <recommendedName>
        <fullName evidence="12">LexA repressor</fullName>
        <ecNumber evidence="12">3.4.21.88</ecNumber>
    </recommendedName>
</protein>
<evidence type="ECO:0000256" key="13">
    <source>
        <dbReference type="RuleBase" id="RU003991"/>
    </source>
</evidence>
<evidence type="ECO:0000256" key="7">
    <source>
        <dbReference type="ARBA" id="ARBA00023015"/>
    </source>
</evidence>
<dbReference type="InterPro" id="IPR006200">
    <property type="entry name" value="LexA"/>
</dbReference>
<evidence type="ECO:0000256" key="3">
    <source>
        <dbReference type="ARBA" id="ARBA00022705"/>
    </source>
</evidence>
<keyword evidence="7 12" id="KW-0805">Transcription regulation</keyword>
<dbReference type="RefSeq" id="WP_344625375.1">
    <property type="nucleotide sequence ID" value="NZ_BAAALD010000043.1"/>
</dbReference>
<evidence type="ECO:0000256" key="8">
    <source>
        <dbReference type="ARBA" id="ARBA00023125"/>
    </source>
</evidence>
<name>A0ABP4E9E3_9ACTN</name>
<sequence length="218" mass="23614">MSIANPPGRHPDRLTDRQRAILDYVATAAAERGYPPSMREIGQAVGLSSTSSVAHQLGALERKGLLLRDPHIPRAYRVRGKAGYEPPIRESEDAGLVDVPVVGRISAGRPVLAEQDTEDVFTLPRRLTGTGDVFMLRVVGHSMTGAAICDGDWAVVRSQPTADPGDIVAAMIDGEATVKRLRREGNRSWLMPHNSGFEPIPADRATILGKVVTVLRRL</sequence>
<dbReference type="SUPFAM" id="SSF51306">
    <property type="entry name" value="LexA/Signal peptidase"/>
    <property type="match status" value="1"/>
</dbReference>
<comment type="function">
    <text evidence="12">Represses a number of genes involved in the response to DNA damage (SOS response), including recA and lexA. In the presence of single-stranded DNA, RecA interacts with LexA causing an autocatalytic cleavage which disrupts the DNA-binding part of LexA, leading to derepression of the SOS regulon and eventually DNA repair.</text>
</comment>
<dbReference type="InterPro" id="IPR050077">
    <property type="entry name" value="LexA_repressor"/>
</dbReference>
<accession>A0ABP4E9E3</accession>
<dbReference type="InterPro" id="IPR036390">
    <property type="entry name" value="WH_DNA-bd_sf"/>
</dbReference>
<dbReference type="Pfam" id="PF01726">
    <property type="entry name" value="LexA_DNA_bind"/>
    <property type="match status" value="1"/>
</dbReference>
<dbReference type="InterPro" id="IPR036388">
    <property type="entry name" value="WH-like_DNA-bd_sf"/>
</dbReference>
<evidence type="ECO:0000256" key="10">
    <source>
        <dbReference type="ARBA" id="ARBA00023204"/>
    </source>
</evidence>
<evidence type="ECO:0000313" key="16">
    <source>
        <dbReference type="EMBL" id="GAA1096242.1"/>
    </source>
</evidence>
<feature type="domain" description="Peptidase S24/S26A/S26B/S26C" evidence="14">
    <location>
        <begin position="100"/>
        <end position="212"/>
    </location>
</feature>
<evidence type="ECO:0000256" key="11">
    <source>
        <dbReference type="ARBA" id="ARBA00023236"/>
    </source>
</evidence>
<dbReference type="HAMAP" id="MF_00015">
    <property type="entry name" value="LexA"/>
    <property type="match status" value="1"/>
</dbReference>
<keyword evidence="2 12" id="KW-0678">Repressor</keyword>
<dbReference type="CDD" id="cd06529">
    <property type="entry name" value="S24_LexA-like"/>
    <property type="match status" value="1"/>
</dbReference>
<dbReference type="PANTHER" id="PTHR33516:SF2">
    <property type="entry name" value="LEXA REPRESSOR-RELATED"/>
    <property type="match status" value="1"/>
</dbReference>
<keyword evidence="4 12" id="KW-0227">DNA damage</keyword>
<keyword evidence="10 12" id="KW-0234">DNA repair</keyword>
<feature type="DNA-binding region" description="H-T-H motif" evidence="12">
    <location>
        <begin position="38"/>
        <end position="58"/>
    </location>
</feature>
<dbReference type="Gene3D" id="2.10.109.10">
    <property type="entry name" value="Umud Fragment, subunit A"/>
    <property type="match status" value="1"/>
</dbReference>
<feature type="domain" description="LexA repressor DNA-binding" evidence="15">
    <location>
        <begin position="13"/>
        <end position="75"/>
    </location>
</feature>
<evidence type="ECO:0000259" key="15">
    <source>
        <dbReference type="Pfam" id="PF01726"/>
    </source>
</evidence>
<proteinExistence type="inferred from homology"/>
<evidence type="ECO:0000256" key="6">
    <source>
        <dbReference type="ARBA" id="ARBA00022813"/>
    </source>
</evidence>
<keyword evidence="5 12" id="KW-0378">Hydrolase</keyword>
<feature type="active site" description="For autocatalytic cleavage activity" evidence="12">
    <location>
        <position position="179"/>
    </location>
</feature>
<dbReference type="EMBL" id="BAAALD010000043">
    <property type="protein sequence ID" value="GAA1096242.1"/>
    <property type="molecule type" value="Genomic_DNA"/>
</dbReference>
<dbReference type="EC" id="3.4.21.88" evidence="12"/>
<comment type="catalytic activity">
    <reaction evidence="12">
        <text>Hydrolysis of Ala-|-Gly bond in repressor LexA.</text>
        <dbReference type="EC" id="3.4.21.88"/>
    </reaction>
</comment>
<evidence type="ECO:0000256" key="4">
    <source>
        <dbReference type="ARBA" id="ARBA00022763"/>
    </source>
</evidence>
<dbReference type="InterPro" id="IPR036286">
    <property type="entry name" value="LexA/Signal_pep-like_sf"/>
</dbReference>
<comment type="caution">
    <text evidence="16">The sequence shown here is derived from an EMBL/GenBank/DDBJ whole genome shotgun (WGS) entry which is preliminary data.</text>
</comment>
<keyword evidence="17" id="KW-1185">Reference proteome</keyword>
<gene>
    <name evidence="16" type="primary">lexA_3</name>
    <name evidence="12" type="synonym">lexA</name>
    <name evidence="16" type="ORF">GCM10009663_44260</name>
</gene>